<evidence type="ECO:0000313" key="4">
    <source>
        <dbReference type="Proteomes" id="UP001595974"/>
    </source>
</evidence>
<keyword evidence="4" id="KW-1185">Reference proteome</keyword>
<feature type="modified residue" description="4-aspartylphosphate" evidence="1">
    <location>
        <position position="65"/>
    </location>
</feature>
<organism evidence="3 4">
    <name type="scientific">Thauera sinica</name>
    <dbReference type="NCBI Taxonomy" id="2665146"/>
    <lineage>
        <taxon>Bacteria</taxon>
        <taxon>Pseudomonadati</taxon>
        <taxon>Pseudomonadota</taxon>
        <taxon>Betaproteobacteria</taxon>
        <taxon>Rhodocyclales</taxon>
        <taxon>Zoogloeaceae</taxon>
        <taxon>Thauera</taxon>
    </lineage>
</organism>
<evidence type="ECO:0000313" key="3">
    <source>
        <dbReference type="EMBL" id="MFC5770323.1"/>
    </source>
</evidence>
<dbReference type="Proteomes" id="UP001595974">
    <property type="component" value="Unassembled WGS sequence"/>
</dbReference>
<keyword evidence="1" id="KW-0597">Phosphoprotein</keyword>
<dbReference type="InterPro" id="IPR001789">
    <property type="entry name" value="Sig_transdc_resp-reg_receiver"/>
</dbReference>
<dbReference type="EMBL" id="JBHSOG010000049">
    <property type="protein sequence ID" value="MFC5770323.1"/>
    <property type="molecule type" value="Genomic_DNA"/>
</dbReference>
<dbReference type="RefSeq" id="WP_096449966.1">
    <property type="nucleotide sequence ID" value="NZ_JBHSOG010000049.1"/>
</dbReference>
<protein>
    <submittedName>
        <fullName evidence="3">Response regulator</fullName>
    </submittedName>
</protein>
<proteinExistence type="predicted"/>
<dbReference type="SMART" id="SM00448">
    <property type="entry name" value="REC"/>
    <property type="match status" value="1"/>
</dbReference>
<reference evidence="4" key="1">
    <citation type="journal article" date="2019" name="Int. J. Syst. Evol. Microbiol.">
        <title>The Global Catalogue of Microorganisms (GCM) 10K type strain sequencing project: providing services to taxonomists for standard genome sequencing and annotation.</title>
        <authorList>
            <consortium name="The Broad Institute Genomics Platform"/>
            <consortium name="The Broad Institute Genome Sequencing Center for Infectious Disease"/>
            <person name="Wu L."/>
            <person name="Ma J."/>
        </authorList>
    </citation>
    <scope>NUCLEOTIDE SEQUENCE [LARGE SCALE GENOMIC DNA]</scope>
    <source>
        <strain evidence="4">SHR3</strain>
    </source>
</reference>
<dbReference type="SUPFAM" id="SSF52172">
    <property type="entry name" value="CheY-like"/>
    <property type="match status" value="1"/>
</dbReference>
<evidence type="ECO:0000259" key="2">
    <source>
        <dbReference type="PROSITE" id="PS50110"/>
    </source>
</evidence>
<evidence type="ECO:0000256" key="1">
    <source>
        <dbReference type="PROSITE-ProRule" id="PRU00169"/>
    </source>
</evidence>
<name>A0ABW1ASP6_9RHOO</name>
<dbReference type="CDD" id="cd17557">
    <property type="entry name" value="REC_Rcp-like"/>
    <property type="match status" value="1"/>
</dbReference>
<comment type="caution">
    <text evidence="3">The sequence shown here is derived from an EMBL/GenBank/DDBJ whole genome shotgun (WGS) entry which is preliminary data.</text>
</comment>
<accession>A0ABW1ASP6</accession>
<dbReference type="Pfam" id="PF00072">
    <property type="entry name" value="Response_reg"/>
    <property type="match status" value="1"/>
</dbReference>
<dbReference type="PANTHER" id="PTHR44520">
    <property type="entry name" value="RESPONSE REGULATOR RCP1-RELATED"/>
    <property type="match status" value="1"/>
</dbReference>
<feature type="domain" description="Response regulatory" evidence="2">
    <location>
        <begin position="9"/>
        <end position="132"/>
    </location>
</feature>
<sequence length="144" mass="16062">MTNTLASPPILLVEDDPVDLDLTLRAFGGRRCGHPIEVARDGEEALSYIARWDAGERLPLFVLLDIKLPKINGLEVLREFKAHPQYRRIPVVILTSSGEDSDLRSAYDLGANSYIVKPVDFGRFGEAIGQVENYWCALNHGVQK</sequence>
<dbReference type="InterPro" id="IPR011006">
    <property type="entry name" value="CheY-like_superfamily"/>
</dbReference>
<gene>
    <name evidence="3" type="ORF">ACFPTN_13145</name>
</gene>
<dbReference type="PROSITE" id="PS50110">
    <property type="entry name" value="RESPONSE_REGULATORY"/>
    <property type="match status" value="1"/>
</dbReference>
<dbReference type="InterPro" id="IPR052893">
    <property type="entry name" value="TCS_response_regulator"/>
</dbReference>
<dbReference type="Gene3D" id="3.40.50.2300">
    <property type="match status" value="1"/>
</dbReference>